<feature type="transmembrane region" description="Helical" evidence="2">
    <location>
        <begin position="7"/>
        <end position="25"/>
    </location>
</feature>
<feature type="compositionally biased region" description="Pro residues" evidence="1">
    <location>
        <begin position="75"/>
        <end position="86"/>
    </location>
</feature>
<feature type="region of interest" description="Disordered" evidence="1">
    <location>
        <begin position="64"/>
        <end position="97"/>
    </location>
</feature>
<proteinExistence type="predicted"/>
<feature type="transmembrane region" description="Helical" evidence="2">
    <location>
        <begin position="31"/>
        <end position="53"/>
    </location>
</feature>
<name>A0A2A6RQ37_9CHLR</name>
<comment type="caution">
    <text evidence="3">The sequence shown here is derived from an EMBL/GenBank/DDBJ whole genome shotgun (WGS) entry which is preliminary data.</text>
</comment>
<dbReference type="AlphaFoldDB" id="A0A2A6RQ37"/>
<feature type="compositionally biased region" description="Acidic residues" evidence="1">
    <location>
        <begin position="87"/>
        <end position="97"/>
    </location>
</feature>
<keyword evidence="2" id="KW-1133">Transmembrane helix</keyword>
<organism evidence="3 4">
    <name type="scientific">Candidatus Viridilinea mediisalina</name>
    <dbReference type="NCBI Taxonomy" id="2024553"/>
    <lineage>
        <taxon>Bacteria</taxon>
        <taxon>Bacillati</taxon>
        <taxon>Chloroflexota</taxon>
        <taxon>Chloroflexia</taxon>
        <taxon>Chloroflexales</taxon>
        <taxon>Chloroflexineae</taxon>
        <taxon>Oscillochloridaceae</taxon>
        <taxon>Candidatus Viridilinea</taxon>
    </lineage>
</organism>
<gene>
    <name evidence="3" type="ORF">CJ255_00280</name>
</gene>
<keyword evidence="2" id="KW-0472">Membrane</keyword>
<protein>
    <submittedName>
        <fullName evidence="3">Uncharacterized protein</fullName>
    </submittedName>
</protein>
<dbReference type="RefSeq" id="WP_097642083.1">
    <property type="nucleotide sequence ID" value="NZ_NQWI01000001.1"/>
</dbReference>
<evidence type="ECO:0000313" key="4">
    <source>
        <dbReference type="Proteomes" id="UP000220527"/>
    </source>
</evidence>
<dbReference type="Proteomes" id="UP000220527">
    <property type="component" value="Unassembled WGS sequence"/>
</dbReference>
<reference evidence="4" key="1">
    <citation type="submission" date="2017-08" db="EMBL/GenBank/DDBJ databases">
        <authorList>
            <person name="Grouzdev D.S."/>
            <person name="Gaisin V.A."/>
            <person name="Rysina M.S."/>
            <person name="Gorlenko V.M."/>
        </authorList>
    </citation>
    <scope>NUCLEOTIDE SEQUENCE [LARGE SCALE GENOMIC DNA]</scope>
    <source>
        <strain evidence="4">Kir15-3F</strain>
    </source>
</reference>
<keyword evidence="4" id="KW-1185">Reference proteome</keyword>
<sequence>MSLRHRQIMPFVLVCLVGGAVMLLQTPHVAAAIPATGHAALAGFACFCLWGLWRWRRMLPSLPTPPAAPRSAPADPAPPPPAPPDLDAPDTIEDCGF</sequence>
<evidence type="ECO:0000256" key="1">
    <source>
        <dbReference type="SAM" id="MobiDB-lite"/>
    </source>
</evidence>
<accession>A0A2A6RQ37</accession>
<evidence type="ECO:0000313" key="3">
    <source>
        <dbReference type="EMBL" id="PDW05063.1"/>
    </source>
</evidence>
<keyword evidence="2" id="KW-0812">Transmembrane</keyword>
<dbReference type="EMBL" id="NQWI01000001">
    <property type="protein sequence ID" value="PDW05063.1"/>
    <property type="molecule type" value="Genomic_DNA"/>
</dbReference>
<evidence type="ECO:0000256" key="2">
    <source>
        <dbReference type="SAM" id="Phobius"/>
    </source>
</evidence>